<dbReference type="AlphaFoldDB" id="A0A9W5ZS30"/>
<dbReference type="Proteomes" id="UP001144191">
    <property type="component" value="Unassembled WGS sequence"/>
</dbReference>
<reference evidence="1" key="1">
    <citation type="submission" date="2022-07" db="EMBL/GenBank/DDBJ databases">
        <title>Taxonomy of Aspergillus series Nigri: significant species reduction supported by multi-species coalescent approaches.</title>
        <authorList>
            <person name="Bian C."/>
            <person name="Kusuya Y."/>
            <person name="Sklenar F."/>
            <person name="D'hooge E."/>
            <person name="Yaguchi T."/>
            <person name="Takahashi H."/>
            <person name="Hubka V."/>
        </authorList>
    </citation>
    <scope>NUCLEOTIDE SEQUENCE</scope>
    <source>
        <strain evidence="1">IFM 63604</strain>
    </source>
</reference>
<evidence type="ECO:0000313" key="1">
    <source>
        <dbReference type="EMBL" id="GLA46567.1"/>
    </source>
</evidence>
<accession>A0A9W5ZS30</accession>
<sequence length="68" mass="7600">MPVARQLAGLDEKRRQILMDELVEESSDNAAVIKAFNTFLKVFDSTKDGIWSVLAIYPPASISWTEVS</sequence>
<name>A0A9W5ZS30_ASPNG</name>
<evidence type="ECO:0000313" key="2">
    <source>
        <dbReference type="Proteomes" id="UP001144191"/>
    </source>
</evidence>
<gene>
    <name evidence="1" type="ORF">AnigIFM63604_010651</name>
</gene>
<protein>
    <submittedName>
        <fullName evidence="1">Uncharacterized protein</fullName>
    </submittedName>
</protein>
<dbReference type="EMBL" id="BRPB01000008">
    <property type="protein sequence ID" value="GLA46567.1"/>
    <property type="molecule type" value="Genomic_DNA"/>
</dbReference>
<comment type="caution">
    <text evidence="1">The sequence shown here is derived from an EMBL/GenBank/DDBJ whole genome shotgun (WGS) entry which is preliminary data.</text>
</comment>
<proteinExistence type="predicted"/>
<organism evidence="1 2">
    <name type="scientific">Aspergillus niger</name>
    <dbReference type="NCBI Taxonomy" id="5061"/>
    <lineage>
        <taxon>Eukaryota</taxon>
        <taxon>Fungi</taxon>
        <taxon>Dikarya</taxon>
        <taxon>Ascomycota</taxon>
        <taxon>Pezizomycotina</taxon>
        <taxon>Eurotiomycetes</taxon>
        <taxon>Eurotiomycetidae</taxon>
        <taxon>Eurotiales</taxon>
        <taxon>Aspergillaceae</taxon>
        <taxon>Aspergillus</taxon>
        <taxon>Aspergillus subgen. Circumdati</taxon>
    </lineage>
</organism>